<sequence length="72" mass="7928">MYELPLVVFIQLPGPGGPAIAMSEINDIGCWARQFDQLPIVATRGIPEIGDRFASTRAHGKPVTLSYLVIRY</sequence>
<name>A0A423KBC6_9PSED</name>
<proteinExistence type="predicted"/>
<dbReference type="Proteomes" id="UP000285349">
    <property type="component" value="Unassembled WGS sequence"/>
</dbReference>
<dbReference type="AlphaFoldDB" id="A0A423KBC6"/>
<reference evidence="1 2" key="1">
    <citation type="submission" date="2016-10" db="EMBL/GenBank/DDBJ databases">
        <title>Comparative genome analysis of multiple Pseudomonas spp. focuses on biocontrol and plant growth promoting traits.</title>
        <authorList>
            <person name="Tao X.-Y."/>
            <person name="Taylor C.G."/>
        </authorList>
    </citation>
    <scope>NUCLEOTIDE SEQUENCE [LARGE SCALE GENOMIC DNA]</scope>
    <source>
        <strain evidence="1 2">37A10</strain>
    </source>
</reference>
<evidence type="ECO:0000313" key="2">
    <source>
        <dbReference type="Proteomes" id="UP000285349"/>
    </source>
</evidence>
<protein>
    <submittedName>
        <fullName evidence="1">Uncharacterized protein</fullName>
    </submittedName>
</protein>
<organism evidence="1 2">
    <name type="scientific">Pseudomonas frederiksbergensis</name>
    <dbReference type="NCBI Taxonomy" id="104087"/>
    <lineage>
        <taxon>Bacteria</taxon>
        <taxon>Pseudomonadati</taxon>
        <taxon>Pseudomonadota</taxon>
        <taxon>Gammaproteobacteria</taxon>
        <taxon>Pseudomonadales</taxon>
        <taxon>Pseudomonadaceae</taxon>
        <taxon>Pseudomonas</taxon>
    </lineage>
</organism>
<gene>
    <name evidence="1" type="ORF">BK666_07200</name>
</gene>
<accession>A0A423KBC6</accession>
<comment type="caution">
    <text evidence="1">The sequence shown here is derived from an EMBL/GenBank/DDBJ whole genome shotgun (WGS) entry which is preliminary data.</text>
</comment>
<dbReference type="EMBL" id="MOBQ01000008">
    <property type="protein sequence ID" value="RON49354.1"/>
    <property type="molecule type" value="Genomic_DNA"/>
</dbReference>
<evidence type="ECO:0000313" key="1">
    <source>
        <dbReference type="EMBL" id="RON49354.1"/>
    </source>
</evidence>